<feature type="transmembrane region" description="Helical" evidence="1">
    <location>
        <begin position="12"/>
        <end position="31"/>
    </location>
</feature>
<accession>A0A2V4NZP8</accession>
<gene>
    <name evidence="2" type="ORF">C7C46_02965</name>
</gene>
<keyword evidence="1" id="KW-1133">Transmembrane helix</keyword>
<reference evidence="2 3" key="1">
    <citation type="submission" date="2018-03" db="EMBL/GenBank/DDBJ databases">
        <title>Bioinformatic expansion and discovery of thiopeptide antibiotics.</title>
        <authorList>
            <person name="Schwalen C.J."/>
            <person name="Hudson G.A."/>
            <person name="Mitchell D.A."/>
        </authorList>
    </citation>
    <scope>NUCLEOTIDE SEQUENCE [LARGE SCALE GENOMIC DNA]</scope>
    <source>
        <strain evidence="2 3">ATCC 21389</strain>
    </source>
</reference>
<evidence type="ECO:0000313" key="3">
    <source>
        <dbReference type="Proteomes" id="UP000248039"/>
    </source>
</evidence>
<organism evidence="2 3">
    <name type="scientific">Streptomyces tateyamensis</name>
    <dbReference type="NCBI Taxonomy" id="565073"/>
    <lineage>
        <taxon>Bacteria</taxon>
        <taxon>Bacillati</taxon>
        <taxon>Actinomycetota</taxon>
        <taxon>Actinomycetes</taxon>
        <taxon>Kitasatosporales</taxon>
        <taxon>Streptomycetaceae</taxon>
        <taxon>Streptomyces</taxon>
    </lineage>
</organism>
<keyword evidence="1" id="KW-0472">Membrane</keyword>
<evidence type="ECO:0000313" key="2">
    <source>
        <dbReference type="EMBL" id="PYC87727.1"/>
    </source>
</evidence>
<dbReference type="RefSeq" id="WP_110665322.1">
    <property type="nucleotide sequence ID" value="NZ_PYBW01000011.1"/>
</dbReference>
<keyword evidence="3" id="KW-1185">Reference proteome</keyword>
<dbReference type="AlphaFoldDB" id="A0A2V4NZP8"/>
<dbReference type="OrthoDB" id="3872677at2"/>
<name>A0A2V4NZP8_9ACTN</name>
<dbReference type="Proteomes" id="UP000248039">
    <property type="component" value="Unassembled WGS sequence"/>
</dbReference>
<dbReference type="EMBL" id="PYBW01000011">
    <property type="protein sequence ID" value="PYC87727.1"/>
    <property type="molecule type" value="Genomic_DNA"/>
</dbReference>
<protein>
    <submittedName>
        <fullName evidence="2">Uncharacterized protein</fullName>
    </submittedName>
</protein>
<feature type="transmembrane region" description="Helical" evidence="1">
    <location>
        <begin position="37"/>
        <end position="56"/>
    </location>
</feature>
<sequence length="92" mass="9177">MSKQAHGHTPAAWTGVVISFVGFCISGAGMIMASTLVVVLGMVVAFVVAGAVGLAMKGAGLGKQPDPSVEQYKAEFRAARSAGTPEAVTVGA</sequence>
<proteinExistence type="predicted"/>
<keyword evidence="1" id="KW-0812">Transmembrane</keyword>
<comment type="caution">
    <text evidence="2">The sequence shown here is derived from an EMBL/GenBank/DDBJ whole genome shotgun (WGS) entry which is preliminary data.</text>
</comment>
<evidence type="ECO:0000256" key="1">
    <source>
        <dbReference type="SAM" id="Phobius"/>
    </source>
</evidence>
<dbReference type="NCBIfam" id="NF041681">
    <property type="entry name" value="HGxxPAAW"/>
    <property type="match status" value="1"/>
</dbReference>